<dbReference type="InterPro" id="IPR026444">
    <property type="entry name" value="Secre_tail"/>
</dbReference>
<comment type="caution">
    <text evidence="4">The sequence shown here is derived from an EMBL/GenBank/DDBJ whole genome shotgun (WGS) entry which is preliminary data.</text>
</comment>
<dbReference type="Gene3D" id="2.60.120.260">
    <property type="entry name" value="Galactose-binding domain-like"/>
    <property type="match status" value="1"/>
</dbReference>
<dbReference type="NCBIfam" id="TIGR04183">
    <property type="entry name" value="Por_Secre_tail"/>
    <property type="match status" value="1"/>
</dbReference>
<evidence type="ECO:0000256" key="2">
    <source>
        <dbReference type="SAM" id="SignalP"/>
    </source>
</evidence>
<dbReference type="Gene3D" id="3.40.390.10">
    <property type="entry name" value="Collagenase (Catalytic Domain)"/>
    <property type="match status" value="1"/>
</dbReference>
<feature type="chain" id="PRO_5002003125" description="Secretion system C-terminal sorting domain-containing protein" evidence="2">
    <location>
        <begin position="23"/>
        <end position="939"/>
    </location>
</feature>
<dbReference type="EMBL" id="JRLW01000010">
    <property type="protein sequence ID" value="KGO89256.1"/>
    <property type="molecule type" value="Genomic_DNA"/>
</dbReference>
<reference evidence="4 5" key="1">
    <citation type="submission" date="2013-09" db="EMBL/GenBank/DDBJ databases">
        <authorList>
            <person name="Zeng Z."/>
            <person name="Chen C."/>
        </authorList>
    </citation>
    <scope>NUCLEOTIDE SEQUENCE [LARGE SCALE GENOMIC DNA]</scope>
    <source>
        <strain evidence="4 5">GH29-5</strain>
    </source>
</reference>
<organism evidence="4 5">
    <name type="scientific">Flavobacterium suncheonense GH29-5 = DSM 17707</name>
    <dbReference type="NCBI Taxonomy" id="1121899"/>
    <lineage>
        <taxon>Bacteria</taxon>
        <taxon>Pseudomonadati</taxon>
        <taxon>Bacteroidota</taxon>
        <taxon>Flavobacteriia</taxon>
        <taxon>Flavobacteriales</taxon>
        <taxon>Flavobacteriaceae</taxon>
        <taxon>Flavobacterium</taxon>
    </lineage>
</organism>
<feature type="signal peptide" evidence="2">
    <location>
        <begin position="1"/>
        <end position="22"/>
    </location>
</feature>
<dbReference type="OrthoDB" id="9792152at2"/>
<dbReference type="STRING" id="1121899.GCA_000430025_02096"/>
<keyword evidence="1 2" id="KW-0732">Signal</keyword>
<dbReference type="Pfam" id="PF18962">
    <property type="entry name" value="Por_Secre_tail"/>
    <property type="match status" value="1"/>
</dbReference>
<dbReference type="Proteomes" id="UP000030121">
    <property type="component" value="Unassembled WGS sequence"/>
</dbReference>
<proteinExistence type="predicted"/>
<dbReference type="Gene3D" id="2.60.40.10">
    <property type="entry name" value="Immunoglobulins"/>
    <property type="match status" value="1"/>
</dbReference>
<name>A0A0A2MCB7_9FLAO</name>
<sequence>MKKKLLLTIVTAFALSTGYAQKDRFWSAHKGTTDKITKDKGVNRISFPTEFDLYDLNIGSLRQELFSKTNNPSQSVIVSIPNVNGQLEQFEIYEASNFEADLQVQFPEIRAYSGKGITDKFATLKLSISPQGIQTMVFRTGKENEFIEPYSQDHTVYAVFKSNRQAGKLGWTCSTEDQNMVNGLTSQVQNVTGKSSTGQLKTMRLAQSVTAEYSNYFGATSSAQVALVLAAINNTLTRCNGVYERELGLHLNMVAQSTNVIYYNAATDPYSPAATGASGAWNTELQNTLSSSLTGPSTSLAANNAAYDIGHLFGASGGGGNAGCIGCVCVDDTAAPNDKKKGSGFTSPADGIPQGDNFDIDYVVHEVGHQLGANHTFSNNNEGSGVNMEVGSGVTIMGYAGITSEDVAPHSIDVYHAASISQIQTNLAGKTCPVTTNIAANNATPVANAGADYTIPKSTPFMLIGSATDANAGDALTYSWEQYDNDDAMQTGAASAASATKTTGPNWRSFSPTTSPIRYFPQMSSILSGSTTTNGSEIVVEALSSVARTLNFRLTVRDNAPYSATAPVKVGQTNFDNMVVTIDAARGPLTVTSQNTDGIVWAPGSTQNITWTVNNTNTSTGGANVDILLSTDNGATFSTVLLANTPNDGAQTITVPSITAANCRIMVKASGSIFFNVNTKNIAIGNYTYQSQNICNDYTFNLNSAITESTGTSYPGISVNITDSFTITDANFYANVTHPNIGQFNLLLMAPWQVSLNTALWYNNTGCTGANMNKWFDTTGTAVNCANVNDNTFSNAFAPYSSANISGYNGNNSAGAWKLYFKDTVVDGNNTGATLNTFTIQLCYSQMVPVLGNESFGLENFTIYPNPNNGNFTVQFDSNSGNNVKVGVHDLRGRLIFENEYQNTGTFNQNIQLKNVQSGIYIVTVQDGERKETKKISIN</sequence>
<evidence type="ECO:0000313" key="4">
    <source>
        <dbReference type="EMBL" id="KGO89256.1"/>
    </source>
</evidence>
<protein>
    <recommendedName>
        <fullName evidence="3">Secretion system C-terminal sorting domain-containing protein</fullName>
    </recommendedName>
</protein>
<feature type="domain" description="Secretion system C-terminal sorting" evidence="3">
    <location>
        <begin position="863"/>
        <end position="938"/>
    </location>
</feature>
<dbReference type="Pfam" id="PF13583">
    <property type="entry name" value="Reprolysin_4"/>
    <property type="match status" value="1"/>
</dbReference>
<dbReference type="InterPro" id="IPR024079">
    <property type="entry name" value="MetalloPept_cat_dom_sf"/>
</dbReference>
<dbReference type="SUPFAM" id="SSF55486">
    <property type="entry name" value="Metalloproteases ('zincins'), catalytic domain"/>
    <property type="match status" value="1"/>
</dbReference>
<dbReference type="AlphaFoldDB" id="A0A0A2MCB7"/>
<gene>
    <name evidence="4" type="ORF">Q764_09345</name>
</gene>
<evidence type="ECO:0000259" key="3">
    <source>
        <dbReference type="Pfam" id="PF18962"/>
    </source>
</evidence>
<evidence type="ECO:0000313" key="5">
    <source>
        <dbReference type="Proteomes" id="UP000030121"/>
    </source>
</evidence>
<evidence type="ECO:0000256" key="1">
    <source>
        <dbReference type="ARBA" id="ARBA00022729"/>
    </source>
</evidence>
<accession>A0A0A2MCB7</accession>
<dbReference type="GO" id="GO:0008237">
    <property type="term" value="F:metallopeptidase activity"/>
    <property type="evidence" value="ECO:0007669"/>
    <property type="project" value="InterPro"/>
</dbReference>
<dbReference type="eggNOG" id="COG4935">
    <property type="taxonomic scope" value="Bacteria"/>
</dbReference>
<dbReference type="eggNOG" id="COG4733">
    <property type="taxonomic scope" value="Bacteria"/>
</dbReference>
<dbReference type="RefSeq" id="WP_026980522.1">
    <property type="nucleotide sequence ID" value="NZ_AUCZ01000009.1"/>
</dbReference>
<dbReference type="InterPro" id="IPR013783">
    <property type="entry name" value="Ig-like_fold"/>
</dbReference>
<keyword evidence="5" id="KW-1185">Reference proteome</keyword>